<dbReference type="Gene3D" id="3.10.450.50">
    <property type="match status" value="1"/>
</dbReference>
<keyword evidence="3" id="KW-1185">Reference proteome</keyword>
<feature type="signal peptide" evidence="1">
    <location>
        <begin position="1"/>
        <end position="29"/>
    </location>
</feature>
<evidence type="ECO:0000313" key="3">
    <source>
        <dbReference type="Proteomes" id="UP000244948"/>
    </source>
</evidence>
<sequence length="139" mass="16209">MMFHRLKILLRRSIVGLTLLIAACTPSHSPEESIQLFYESLNQQNYPELLSLFNLEEKLKDPEAEAEAYEILTIIFTDLALNIQEKGGINKIEYHTIEYNSEKDRAIVRYTLYYNDGDYQFDTLVLTKDHTGFWQLTIG</sequence>
<evidence type="ECO:0000256" key="1">
    <source>
        <dbReference type="SAM" id="SignalP"/>
    </source>
</evidence>
<name>A0A2U2ANS1_9GAMM</name>
<reference evidence="2 3" key="1">
    <citation type="journal article" date="2018" name="Genome Announc.">
        <title>Ignatzschineria cameli sp. nov., isolated from necrotic foot tissue of dromedaries (Camelus dromedarius) and associated maggots (Wohlfahrtia species) in Dubai.</title>
        <authorList>
            <person name="Tsang C.C."/>
            <person name="Tang J.Y."/>
            <person name="Fong J.Y."/>
            <person name="Kinne J."/>
            <person name="Lee H.H."/>
            <person name="Joseph M."/>
            <person name="Jose S."/>
            <person name="Schuster R.K."/>
            <person name="Tang Y."/>
            <person name="Sivakumar S."/>
            <person name="Chen J.H."/>
            <person name="Teng J.L."/>
            <person name="Lau S.K."/>
            <person name="Wernery U."/>
            <person name="Woo P.C."/>
        </authorList>
    </citation>
    <scope>NUCLEOTIDE SEQUENCE [LARGE SCALE GENOMIC DNA]</scope>
    <source>
        <strain evidence="2 3">KCTC 22643</strain>
    </source>
</reference>
<dbReference type="AlphaFoldDB" id="A0A2U2ANS1"/>
<dbReference type="Proteomes" id="UP000244948">
    <property type="component" value="Unassembled WGS sequence"/>
</dbReference>
<keyword evidence="1" id="KW-0732">Signal</keyword>
<organism evidence="2 3">
    <name type="scientific">Ignatzschineria indica</name>
    <dbReference type="NCBI Taxonomy" id="472583"/>
    <lineage>
        <taxon>Bacteria</taxon>
        <taxon>Pseudomonadati</taxon>
        <taxon>Pseudomonadota</taxon>
        <taxon>Gammaproteobacteria</taxon>
        <taxon>Cardiobacteriales</taxon>
        <taxon>Ignatzschineriaceae</taxon>
        <taxon>Ignatzschineria</taxon>
    </lineage>
</organism>
<gene>
    <name evidence="2" type="ORF">DC082_04875</name>
</gene>
<protein>
    <submittedName>
        <fullName evidence="2">Uncharacterized protein</fullName>
    </submittedName>
</protein>
<evidence type="ECO:0000313" key="2">
    <source>
        <dbReference type="EMBL" id="PWD84860.1"/>
    </source>
</evidence>
<proteinExistence type="predicted"/>
<accession>A0A2U2ANS1</accession>
<feature type="chain" id="PRO_5015464378" evidence="1">
    <location>
        <begin position="30"/>
        <end position="139"/>
    </location>
</feature>
<comment type="caution">
    <text evidence="2">The sequence shown here is derived from an EMBL/GenBank/DDBJ whole genome shotgun (WGS) entry which is preliminary data.</text>
</comment>
<dbReference type="EMBL" id="QEWR01000002">
    <property type="protein sequence ID" value="PWD84860.1"/>
    <property type="molecule type" value="Genomic_DNA"/>
</dbReference>
<dbReference type="PROSITE" id="PS51257">
    <property type="entry name" value="PROKAR_LIPOPROTEIN"/>
    <property type="match status" value="1"/>
</dbReference>